<feature type="region of interest" description="Disordered" evidence="1">
    <location>
        <begin position="165"/>
        <end position="196"/>
    </location>
</feature>
<evidence type="ECO:0000256" key="1">
    <source>
        <dbReference type="SAM" id="MobiDB-lite"/>
    </source>
</evidence>
<reference evidence="3" key="2">
    <citation type="submission" date="2014-06" db="EMBL/GenBank/DDBJ databases">
        <authorList>
            <person name="Genoscope - CEA"/>
        </authorList>
    </citation>
    <scope>NUCLEOTIDE SEQUENCE</scope>
</reference>
<dbReference type="AlphaFoldDB" id="A0A078ISA5"/>
<dbReference type="PANTHER" id="PTHR35099:SF9">
    <property type="entry name" value="GENOME ASSEMBLY, CHROMOSOME: A09"/>
    <property type="match status" value="1"/>
</dbReference>
<dbReference type="Gramene" id="CDY52867">
    <property type="protein sequence ID" value="CDY52867"/>
    <property type="gene ID" value="GSBRNA2T00008023001"/>
</dbReference>
<reference evidence="2" key="3">
    <citation type="submission" date="2021-01" db="EMBL/GenBank/DDBJ databases">
        <authorList>
            <consortium name="Genoscope - CEA"/>
            <person name="William W."/>
        </authorList>
    </citation>
    <scope>NUCLEOTIDE SEQUENCE</scope>
</reference>
<name>A0A078ISA5_BRANA</name>
<gene>
    <name evidence="3" type="primary">BnaA09g56590D</name>
    <name evidence="2" type="ORF">DARMORV10_A09P61180.1</name>
    <name evidence="3" type="ORF">GSBRNA2T00008023001</name>
</gene>
<keyword evidence="4" id="KW-1185">Reference proteome</keyword>
<feature type="compositionally biased region" description="Low complexity" evidence="1">
    <location>
        <begin position="182"/>
        <end position="196"/>
    </location>
</feature>
<dbReference type="EMBL" id="HG994363">
    <property type="protein sequence ID" value="CAF2050542.1"/>
    <property type="molecule type" value="Genomic_DNA"/>
</dbReference>
<dbReference type="Proteomes" id="UP000028999">
    <property type="component" value="Unassembled WGS sequence"/>
</dbReference>
<dbReference type="EMBL" id="LK033137">
    <property type="protein sequence ID" value="CDY52867.1"/>
    <property type="molecule type" value="Genomic_DNA"/>
</dbReference>
<dbReference type="Proteomes" id="UP001295469">
    <property type="component" value="Chromosome A09"/>
</dbReference>
<accession>A0A078ISA5</accession>
<protein>
    <submittedName>
        <fullName evidence="2">(rape) hypothetical protein</fullName>
    </submittedName>
    <submittedName>
        <fullName evidence="3">BnaA09g56590D protein</fullName>
    </submittedName>
</protein>
<dbReference type="PaxDb" id="3708-A0A078ISA5"/>
<dbReference type="PANTHER" id="PTHR35099">
    <property type="entry name" value="OS02G0182700 PROTEIN"/>
    <property type="match status" value="1"/>
</dbReference>
<dbReference type="OMA" id="HTSAACN"/>
<evidence type="ECO:0000313" key="3">
    <source>
        <dbReference type="EMBL" id="CDY52867.1"/>
    </source>
</evidence>
<sequence length="196" mass="21343">MTDGDWTREAMSDDSLVAEALISLHHVEPPPPPEKSGASDLELKWTVRQRRSKATKGEHTRASPSTPLSWSGATSLSGGGGGGSGVAAAEESSCIVKLSEAVRSKISQTSVKPTTHFKRSRKKKTLAELKEEESLLLKEKKDLKNELASMRNLLKQQRARNESLKKLQAAAETQKNDDSSFLLPDLNIPLDNNTPS</sequence>
<organism evidence="3 4">
    <name type="scientific">Brassica napus</name>
    <name type="common">Rape</name>
    <dbReference type="NCBI Taxonomy" id="3708"/>
    <lineage>
        <taxon>Eukaryota</taxon>
        <taxon>Viridiplantae</taxon>
        <taxon>Streptophyta</taxon>
        <taxon>Embryophyta</taxon>
        <taxon>Tracheophyta</taxon>
        <taxon>Spermatophyta</taxon>
        <taxon>Magnoliopsida</taxon>
        <taxon>eudicotyledons</taxon>
        <taxon>Gunneridae</taxon>
        <taxon>Pentapetalae</taxon>
        <taxon>rosids</taxon>
        <taxon>malvids</taxon>
        <taxon>Brassicales</taxon>
        <taxon>Brassicaceae</taxon>
        <taxon>Brassiceae</taxon>
        <taxon>Brassica</taxon>
    </lineage>
</organism>
<evidence type="ECO:0000313" key="4">
    <source>
        <dbReference type="Proteomes" id="UP000028999"/>
    </source>
</evidence>
<proteinExistence type="predicted"/>
<feature type="region of interest" description="Disordered" evidence="1">
    <location>
        <begin position="23"/>
        <end position="90"/>
    </location>
</feature>
<reference evidence="3 4" key="1">
    <citation type="journal article" date="2014" name="Science">
        <title>Plant genetics. Early allopolyploid evolution in the post-Neolithic Brassica napus oilseed genome.</title>
        <authorList>
            <person name="Chalhoub B."/>
            <person name="Denoeud F."/>
            <person name="Liu S."/>
            <person name="Parkin I.A."/>
            <person name="Tang H."/>
            <person name="Wang X."/>
            <person name="Chiquet J."/>
            <person name="Belcram H."/>
            <person name="Tong C."/>
            <person name="Samans B."/>
            <person name="Correa M."/>
            <person name="Da Silva C."/>
            <person name="Just J."/>
            <person name="Falentin C."/>
            <person name="Koh C.S."/>
            <person name="Le Clainche I."/>
            <person name="Bernard M."/>
            <person name="Bento P."/>
            <person name="Noel B."/>
            <person name="Labadie K."/>
            <person name="Alberti A."/>
            <person name="Charles M."/>
            <person name="Arnaud D."/>
            <person name="Guo H."/>
            <person name="Daviaud C."/>
            <person name="Alamery S."/>
            <person name="Jabbari K."/>
            <person name="Zhao M."/>
            <person name="Edger P.P."/>
            <person name="Chelaifa H."/>
            <person name="Tack D."/>
            <person name="Lassalle G."/>
            <person name="Mestiri I."/>
            <person name="Schnel N."/>
            <person name="Le Paslier M.C."/>
            <person name="Fan G."/>
            <person name="Renault V."/>
            <person name="Bayer P.E."/>
            <person name="Golicz A.A."/>
            <person name="Manoli S."/>
            <person name="Lee T.H."/>
            <person name="Thi V.H."/>
            <person name="Chalabi S."/>
            <person name="Hu Q."/>
            <person name="Fan C."/>
            <person name="Tollenaere R."/>
            <person name="Lu Y."/>
            <person name="Battail C."/>
            <person name="Shen J."/>
            <person name="Sidebottom C.H."/>
            <person name="Wang X."/>
            <person name="Canaguier A."/>
            <person name="Chauveau A."/>
            <person name="Berard A."/>
            <person name="Deniot G."/>
            <person name="Guan M."/>
            <person name="Liu Z."/>
            <person name="Sun F."/>
            <person name="Lim Y.P."/>
            <person name="Lyons E."/>
            <person name="Town C.D."/>
            <person name="Bancroft I."/>
            <person name="Wang X."/>
            <person name="Meng J."/>
            <person name="Ma J."/>
            <person name="Pires J.C."/>
            <person name="King G.J."/>
            <person name="Brunel D."/>
            <person name="Delourme R."/>
            <person name="Renard M."/>
            <person name="Aury J.M."/>
            <person name="Adams K.L."/>
            <person name="Batley J."/>
            <person name="Snowdon R.J."/>
            <person name="Tost J."/>
            <person name="Edwards D."/>
            <person name="Zhou Y."/>
            <person name="Hua W."/>
            <person name="Sharpe A.G."/>
            <person name="Paterson A.H."/>
            <person name="Guan C."/>
            <person name="Wincker P."/>
        </authorList>
    </citation>
    <scope>NUCLEOTIDE SEQUENCE [LARGE SCALE GENOMIC DNA]</scope>
    <source>
        <strain evidence="4">cv. Darmor-bzh</strain>
    </source>
</reference>
<evidence type="ECO:0000313" key="2">
    <source>
        <dbReference type="EMBL" id="CAF2050542.1"/>
    </source>
</evidence>